<evidence type="ECO:0000256" key="1">
    <source>
        <dbReference type="ARBA" id="ARBA00008853"/>
    </source>
</evidence>
<evidence type="ECO:0000259" key="3">
    <source>
        <dbReference type="Pfam" id="PF08450"/>
    </source>
</evidence>
<reference evidence="4" key="1">
    <citation type="submission" date="2024-06" db="EMBL/GenBank/DDBJ databases">
        <authorList>
            <consortium name="consrtm"/>
            <person name="Uemura M."/>
            <person name="Terahara T."/>
        </authorList>
    </citation>
    <scope>NUCLEOTIDE SEQUENCE</scope>
    <source>
        <strain evidence="4">KM77-8</strain>
    </source>
</reference>
<reference evidence="4" key="2">
    <citation type="submission" date="2024-07" db="EMBL/GenBank/DDBJ databases">
        <title>Streptomyces haneummycinica sp. nov., a new antibiotic-producing actinobacterium isolated from marine sediment.</title>
        <authorList>
            <person name="Uemura M."/>
            <person name="Hamada M."/>
            <person name="Hirano S."/>
            <person name="Kobayashi K."/>
            <person name="Ohshiro T."/>
            <person name="Kobayashi T."/>
            <person name="Terahara T."/>
        </authorList>
    </citation>
    <scope>NUCLEOTIDE SEQUENCE</scope>
    <source>
        <strain evidence="4">KM77-8</strain>
    </source>
</reference>
<dbReference type="InterPro" id="IPR013658">
    <property type="entry name" value="SGL"/>
</dbReference>
<accession>A0AAT9HNG3</accession>
<proteinExistence type="inferred from homology"/>
<dbReference type="GO" id="GO:0005509">
    <property type="term" value="F:calcium ion binding"/>
    <property type="evidence" value="ECO:0007669"/>
    <property type="project" value="TreeGrafter"/>
</dbReference>
<gene>
    <name evidence="4" type="ORF">SHKM778_52080</name>
</gene>
<dbReference type="GO" id="GO:0004341">
    <property type="term" value="F:gluconolactonase activity"/>
    <property type="evidence" value="ECO:0007669"/>
    <property type="project" value="TreeGrafter"/>
</dbReference>
<protein>
    <recommendedName>
        <fullName evidence="3">SMP-30/Gluconolactonase/LRE-like region domain-containing protein</fullName>
    </recommendedName>
</protein>
<sequence length="200" mass="20805">MTRTTAGELLPTRPDRLELGEGIRFTGGRLVLVDLLAGRLLTAPDDPAAPLETLLRLTFPLGAVAPVEGRPGHWIAAAGTGVCLLAPDGTTDWLARPEGDGMRMNDACADPSGRFWAGSMGYDAEDGAGSLHRVDHDGTVHQVLDGITVPNGPAFTPTAATCTSPTVRAGSSAVTRSTPRRARSAPPRCSSRWTTAAPTA</sequence>
<dbReference type="PANTHER" id="PTHR10907">
    <property type="entry name" value="REGUCALCIN"/>
    <property type="match status" value="1"/>
</dbReference>
<comment type="similarity">
    <text evidence="1">Belongs to the SMP-30/CGR1 family.</text>
</comment>
<evidence type="ECO:0000256" key="2">
    <source>
        <dbReference type="SAM" id="MobiDB-lite"/>
    </source>
</evidence>
<feature type="domain" description="SMP-30/Gluconolactonase/LRE-like region" evidence="3">
    <location>
        <begin position="19"/>
        <end position="160"/>
    </location>
</feature>
<dbReference type="InterPro" id="IPR011042">
    <property type="entry name" value="6-blade_b-propeller_TolB-like"/>
</dbReference>
<dbReference type="Gene3D" id="2.120.10.30">
    <property type="entry name" value="TolB, C-terminal domain"/>
    <property type="match status" value="1"/>
</dbReference>
<organism evidence="4">
    <name type="scientific">Streptomyces haneummycinicus</name>
    <dbReference type="NCBI Taxonomy" id="3074435"/>
    <lineage>
        <taxon>Bacteria</taxon>
        <taxon>Bacillati</taxon>
        <taxon>Actinomycetota</taxon>
        <taxon>Actinomycetes</taxon>
        <taxon>Kitasatosporales</taxon>
        <taxon>Streptomycetaceae</taxon>
        <taxon>Streptomyces</taxon>
    </lineage>
</organism>
<dbReference type="GO" id="GO:0019853">
    <property type="term" value="P:L-ascorbic acid biosynthetic process"/>
    <property type="evidence" value="ECO:0007669"/>
    <property type="project" value="TreeGrafter"/>
</dbReference>
<dbReference type="SUPFAM" id="SSF63829">
    <property type="entry name" value="Calcium-dependent phosphotriesterase"/>
    <property type="match status" value="1"/>
</dbReference>
<dbReference type="EMBL" id="AP035768">
    <property type="protein sequence ID" value="BFO18820.1"/>
    <property type="molecule type" value="Genomic_DNA"/>
</dbReference>
<feature type="region of interest" description="Disordered" evidence="2">
    <location>
        <begin position="166"/>
        <end position="200"/>
    </location>
</feature>
<name>A0AAT9HNG3_9ACTN</name>
<evidence type="ECO:0000313" key="4">
    <source>
        <dbReference type="EMBL" id="BFO18820.1"/>
    </source>
</evidence>
<dbReference type="PANTHER" id="PTHR10907:SF47">
    <property type="entry name" value="REGUCALCIN"/>
    <property type="match status" value="1"/>
</dbReference>
<dbReference type="Pfam" id="PF08450">
    <property type="entry name" value="SGL"/>
    <property type="match status" value="1"/>
</dbReference>
<dbReference type="AlphaFoldDB" id="A0AAT9HNG3"/>